<dbReference type="Proteomes" id="UP000070394">
    <property type="component" value="Unassembled WGS sequence"/>
</dbReference>
<reference evidence="8" key="1">
    <citation type="submission" date="2016-01" db="EMBL/GenBank/DDBJ databases">
        <authorList>
            <person name="Mitreva M."/>
            <person name="Pepin K.H."/>
            <person name="Mihindukulasuriya K.A."/>
            <person name="Fulton R."/>
            <person name="Fronick C."/>
            <person name="O'Laughlin M."/>
            <person name="Miner T."/>
            <person name="Herter B."/>
            <person name="Rosa B.A."/>
            <person name="Cordes M."/>
            <person name="Tomlinson C."/>
            <person name="Wollam A."/>
            <person name="Palsikar V.B."/>
            <person name="Mardis E.R."/>
            <person name="Wilson R.K."/>
        </authorList>
    </citation>
    <scope>NUCLEOTIDE SEQUENCE [LARGE SCALE GENOMIC DNA]</scope>
    <source>
        <strain evidence="8">DNF00896</strain>
    </source>
</reference>
<dbReference type="RefSeq" id="WP_060931091.1">
    <property type="nucleotide sequence ID" value="NZ_KQ959819.1"/>
</dbReference>
<dbReference type="PANTHER" id="PTHR33164:SF5">
    <property type="entry name" value="ORGANIC HYDROPEROXIDE RESISTANCE TRANSCRIPTIONAL REGULATOR"/>
    <property type="match status" value="1"/>
</dbReference>
<dbReference type="InterPro" id="IPR039422">
    <property type="entry name" value="MarR/SlyA-like"/>
</dbReference>
<keyword evidence="4" id="KW-0238">DNA-binding</keyword>
<evidence type="ECO:0000256" key="5">
    <source>
        <dbReference type="ARBA" id="ARBA00023163"/>
    </source>
</evidence>
<keyword evidence="3" id="KW-0805">Transcription regulation</keyword>
<proteinExistence type="predicted"/>
<protein>
    <submittedName>
        <fullName evidence="7">Putative organic hydroperoxide resistance transcriptional regulator</fullName>
    </submittedName>
</protein>
<comment type="caution">
    <text evidence="7">The sequence shown here is derived from an EMBL/GenBank/DDBJ whole genome shotgun (WGS) entry which is preliminary data.</text>
</comment>
<evidence type="ECO:0000313" key="7">
    <source>
        <dbReference type="EMBL" id="KXB57791.1"/>
    </source>
</evidence>
<dbReference type="PATRIC" id="fig|467210.3.peg.1290"/>
<evidence type="ECO:0000313" key="8">
    <source>
        <dbReference type="Proteomes" id="UP000070394"/>
    </source>
</evidence>
<dbReference type="SMART" id="SM00347">
    <property type="entry name" value="HTH_MARR"/>
    <property type="match status" value="1"/>
</dbReference>
<dbReference type="Gene3D" id="1.10.10.10">
    <property type="entry name" value="Winged helix-like DNA-binding domain superfamily/Winged helix DNA-binding domain"/>
    <property type="match status" value="1"/>
</dbReference>
<keyword evidence="8" id="KW-1185">Reference proteome</keyword>
<evidence type="ECO:0000256" key="3">
    <source>
        <dbReference type="ARBA" id="ARBA00023015"/>
    </source>
</evidence>
<keyword evidence="2" id="KW-0963">Cytoplasm</keyword>
<dbReference type="STRING" id="467210.HMPREF1866_01299"/>
<organism evidence="7 8">
    <name type="scientific">Lachnoanaerobaculum saburreum</name>
    <dbReference type="NCBI Taxonomy" id="467210"/>
    <lineage>
        <taxon>Bacteria</taxon>
        <taxon>Bacillati</taxon>
        <taxon>Bacillota</taxon>
        <taxon>Clostridia</taxon>
        <taxon>Lachnospirales</taxon>
        <taxon>Lachnospiraceae</taxon>
        <taxon>Lachnoanaerobaculum</taxon>
    </lineage>
</organism>
<dbReference type="PANTHER" id="PTHR33164">
    <property type="entry name" value="TRANSCRIPTIONAL REGULATOR, MARR FAMILY"/>
    <property type="match status" value="1"/>
</dbReference>
<dbReference type="InterPro" id="IPR036390">
    <property type="entry name" value="WH_DNA-bd_sf"/>
</dbReference>
<comment type="subcellular location">
    <subcellularLocation>
        <location evidence="1">Cytoplasm</location>
    </subcellularLocation>
</comment>
<dbReference type="InterPro" id="IPR055166">
    <property type="entry name" value="Transc_reg_Sar_Rot_HTH"/>
</dbReference>
<dbReference type="AlphaFoldDB" id="A0A133ZQS0"/>
<dbReference type="OrthoDB" id="9806864at2"/>
<dbReference type="GO" id="GO:0003700">
    <property type="term" value="F:DNA-binding transcription factor activity"/>
    <property type="evidence" value="ECO:0007669"/>
    <property type="project" value="InterPro"/>
</dbReference>
<dbReference type="GO" id="GO:0005737">
    <property type="term" value="C:cytoplasm"/>
    <property type="evidence" value="ECO:0007669"/>
    <property type="project" value="UniProtKB-SubCell"/>
</dbReference>
<evidence type="ECO:0000256" key="4">
    <source>
        <dbReference type="ARBA" id="ARBA00023125"/>
    </source>
</evidence>
<dbReference type="InterPro" id="IPR000835">
    <property type="entry name" value="HTH_MarR-typ"/>
</dbReference>
<dbReference type="SUPFAM" id="SSF46785">
    <property type="entry name" value="Winged helix' DNA-binding domain"/>
    <property type="match status" value="1"/>
</dbReference>
<sequence length="147" mass="17054">MAGKYDSLKLENQLCFPLYACSKEIVRRYKTYLDRLDLTYTQYIVMMVMWEEKELNVKELGDKLFLDSGTLTPVLKKLEAKGYVTRERSKIDERTLIVTLTESGKELREKAVDIPVGMRGCLKLSDEEMVQLRTMLNKILSDMGDVE</sequence>
<feature type="domain" description="HTH marR-type" evidence="6">
    <location>
        <begin position="11"/>
        <end position="141"/>
    </location>
</feature>
<dbReference type="PRINTS" id="PR00598">
    <property type="entry name" value="HTHMARR"/>
</dbReference>
<name>A0A133ZQS0_9FIRM</name>
<dbReference type="Pfam" id="PF22381">
    <property type="entry name" value="Staph_reg_Sar_Rot"/>
    <property type="match status" value="1"/>
</dbReference>
<dbReference type="GO" id="GO:0006950">
    <property type="term" value="P:response to stress"/>
    <property type="evidence" value="ECO:0007669"/>
    <property type="project" value="TreeGrafter"/>
</dbReference>
<dbReference type="InterPro" id="IPR036388">
    <property type="entry name" value="WH-like_DNA-bd_sf"/>
</dbReference>
<dbReference type="EMBL" id="LSDA01000075">
    <property type="protein sequence ID" value="KXB57791.1"/>
    <property type="molecule type" value="Genomic_DNA"/>
</dbReference>
<dbReference type="PROSITE" id="PS50995">
    <property type="entry name" value="HTH_MARR_2"/>
    <property type="match status" value="1"/>
</dbReference>
<keyword evidence="5" id="KW-0804">Transcription</keyword>
<evidence type="ECO:0000256" key="2">
    <source>
        <dbReference type="ARBA" id="ARBA00022490"/>
    </source>
</evidence>
<evidence type="ECO:0000259" key="6">
    <source>
        <dbReference type="PROSITE" id="PS50995"/>
    </source>
</evidence>
<accession>A0A133ZQS0</accession>
<dbReference type="FunFam" id="1.10.10.10:FF:000163">
    <property type="entry name" value="MarR family transcriptional regulator"/>
    <property type="match status" value="1"/>
</dbReference>
<dbReference type="GO" id="GO:0003677">
    <property type="term" value="F:DNA binding"/>
    <property type="evidence" value="ECO:0007669"/>
    <property type="project" value="UniProtKB-KW"/>
</dbReference>
<evidence type="ECO:0000256" key="1">
    <source>
        <dbReference type="ARBA" id="ARBA00004496"/>
    </source>
</evidence>
<gene>
    <name evidence="7" type="ORF">HMPREF1866_01299</name>
</gene>